<keyword evidence="2" id="KW-1185">Reference proteome</keyword>
<name>A0A3A9ZUN9_9ACTN</name>
<sequence>MRVGEARSVAARWVRERAGRDPGVRGAFFSGSTVGLPAEAVLPSSSDVDVLLVREEPAAKEGKFRHEGVLLEVSAVTWDELGGPEDVLGSWVFAPSFRTDTVIVDPTGRLAALRDRVAVGFADPVWVWRRCAGVRRRVEEGLRALDGAGPLHEQVTRWLFPTSLLALVPVVAGLRNPTVRRRYVVAREVLAAYGLADRYPELLGLLDGGGVPAGRVREHLAGLARTFDVAASVARTRFPFSADVTVAGRPVVVDGSRELVEAGRHREAMFWIVATYARCHAILAADAPEWGVRLLPLFEAALADLGVASVGDRRRRADEALAAVPGWWSVAGRIVTPPR</sequence>
<evidence type="ECO:0000313" key="2">
    <source>
        <dbReference type="Proteomes" id="UP000279968"/>
    </source>
</evidence>
<reference evidence="1 2" key="1">
    <citation type="journal article" date="2015" name="Int. J. Syst. Evol. Microbiol.">
        <title>Micromonospora costi sp. nov., isolated from a leaf of Costus speciosus.</title>
        <authorList>
            <person name="Thawai C."/>
        </authorList>
    </citation>
    <scope>NUCLEOTIDE SEQUENCE [LARGE SCALE GENOMIC DNA]</scope>
    <source>
        <strain evidence="1 2">CS1-12</strain>
    </source>
</reference>
<dbReference type="AlphaFoldDB" id="A0A3A9ZUN9"/>
<organism evidence="1 2">
    <name type="scientific">Micromonospora costi</name>
    <dbReference type="NCBI Taxonomy" id="1530042"/>
    <lineage>
        <taxon>Bacteria</taxon>
        <taxon>Bacillati</taxon>
        <taxon>Actinomycetota</taxon>
        <taxon>Actinomycetes</taxon>
        <taxon>Micromonosporales</taxon>
        <taxon>Micromonosporaceae</taxon>
        <taxon>Micromonospora</taxon>
    </lineage>
</organism>
<accession>A0A3A9ZUN9</accession>
<proteinExistence type="predicted"/>
<evidence type="ECO:0000313" key="1">
    <source>
        <dbReference type="EMBL" id="RKN51684.1"/>
    </source>
</evidence>
<dbReference type="EMBL" id="RBAN01000006">
    <property type="protein sequence ID" value="RKN51684.1"/>
    <property type="molecule type" value="Genomic_DNA"/>
</dbReference>
<gene>
    <name evidence="1" type="ORF">D7193_27520</name>
</gene>
<dbReference type="Proteomes" id="UP000279968">
    <property type="component" value="Unassembled WGS sequence"/>
</dbReference>
<comment type="caution">
    <text evidence="1">The sequence shown here is derived from an EMBL/GenBank/DDBJ whole genome shotgun (WGS) entry which is preliminary data.</text>
</comment>
<protein>
    <submittedName>
        <fullName evidence="1">Uncharacterized protein</fullName>
    </submittedName>
</protein>
<dbReference type="OrthoDB" id="3659232at2"/>